<proteinExistence type="predicted"/>
<keyword evidence="1" id="KW-0472">Membrane</keyword>
<reference evidence="2" key="1">
    <citation type="journal article" date="2018" name="PLoS Negl. Trop. Dis.">
        <title>Sialome diversity of ticks revealed by RNAseq of single tick salivary glands.</title>
        <authorList>
            <person name="Perner J."/>
            <person name="Kropackova S."/>
            <person name="Kopacek P."/>
            <person name="Ribeiro J.M."/>
        </authorList>
    </citation>
    <scope>NUCLEOTIDE SEQUENCE</scope>
    <source>
        <strain evidence="2">Siblings of single egg batch collected in Ceske Budejovice</strain>
        <tissue evidence="2">Salivary glands</tissue>
    </source>
</reference>
<feature type="transmembrane region" description="Helical" evidence="1">
    <location>
        <begin position="38"/>
        <end position="60"/>
    </location>
</feature>
<organism evidence="2">
    <name type="scientific">Ixodes ricinus</name>
    <name type="common">Common tick</name>
    <name type="synonym">Acarus ricinus</name>
    <dbReference type="NCBI Taxonomy" id="34613"/>
    <lineage>
        <taxon>Eukaryota</taxon>
        <taxon>Metazoa</taxon>
        <taxon>Ecdysozoa</taxon>
        <taxon>Arthropoda</taxon>
        <taxon>Chelicerata</taxon>
        <taxon>Arachnida</taxon>
        <taxon>Acari</taxon>
        <taxon>Parasitiformes</taxon>
        <taxon>Ixodida</taxon>
        <taxon>Ixodoidea</taxon>
        <taxon>Ixodidae</taxon>
        <taxon>Ixodinae</taxon>
        <taxon>Ixodes</taxon>
    </lineage>
</organism>
<protein>
    <submittedName>
        <fullName evidence="2">Uncharacterized protein</fullName>
    </submittedName>
</protein>
<evidence type="ECO:0000313" key="2">
    <source>
        <dbReference type="EMBL" id="JAR92327.1"/>
    </source>
</evidence>
<dbReference type="EMBL" id="GEGO01003077">
    <property type="protein sequence ID" value="JAR92327.1"/>
    <property type="molecule type" value="Transcribed_RNA"/>
</dbReference>
<name>A0A147BNI2_IXORI</name>
<dbReference type="AlphaFoldDB" id="A0A147BNI2"/>
<feature type="transmembrane region" description="Helical" evidence="1">
    <location>
        <begin position="7"/>
        <end position="32"/>
    </location>
</feature>
<keyword evidence="1" id="KW-0812">Transmembrane</keyword>
<sequence>MEFRAPRIVYVGIFCIVVRKHRVILIILVNFFLLRFVPFSLCVFCTFEASYIFAPAIFVCTSAYKLRAASDSDVCLEMASLFVVLNL</sequence>
<keyword evidence="1" id="KW-1133">Transmembrane helix</keyword>
<accession>A0A147BNI2</accession>
<feature type="non-terminal residue" evidence="2">
    <location>
        <position position="87"/>
    </location>
</feature>
<evidence type="ECO:0000256" key="1">
    <source>
        <dbReference type="SAM" id="Phobius"/>
    </source>
</evidence>